<protein>
    <recommendedName>
        <fullName evidence="5">Secreted protein</fullName>
    </recommendedName>
</protein>
<evidence type="ECO:0000313" key="4">
    <source>
        <dbReference type="Proteomes" id="UP001321421"/>
    </source>
</evidence>
<name>A0ABN6YLW5_9MICO</name>
<sequence length="136" mass="14127">MFRSITAFIAGAVCMAVVALALTLASGSDATPKPSASATSPQAVNRWAGADGPCPLVFPGTRPSEGDGWAIGSVEVVKGARFTAYVPSSCDDTVINVWARGAWQIAPELVIYRVNPWDKTGSSVAPLSKEEIFGAN</sequence>
<evidence type="ECO:0000313" key="3">
    <source>
        <dbReference type="EMBL" id="BDZ56598.1"/>
    </source>
</evidence>
<feature type="region of interest" description="Disordered" evidence="1">
    <location>
        <begin position="29"/>
        <end position="51"/>
    </location>
</feature>
<evidence type="ECO:0008006" key="5">
    <source>
        <dbReference type="Google" id="ProtNLM"/>
    </source>
</evidence>
<proteinExistence type="predicted"/>
<keyword evidence="2" id="KW-0732">Signal</keyword>
<keyword evidence="4" id="KW-1185">Reference proteome</keyword>
<feature type="chain" id="PRO_5045036457" description="Secreted protein" evidence="2">
    <location>
        <begin position="31"/>
        <end position="136"/>
    </location>
</feature>
<feature type="signal peptide" evidence="2">
    <location>
        <begin position="1"/>
        <end position="30"/>
    </location>
</feature>
<feature type="compositionally biased region" description="Polar residues" evidence="1">
    <location>
        <begin position="29"/>
        <end position="43"/>
    </location>
</feature>
<dbReference type="Proteomes" id="UP001321421">
    <property type="component" value="Chromosome"/>
</dbReference>
<evidence type="ECO:0000256" key="2">
    <source>
        <dbReference type="SAM" id="SignalP"/>
    </source>
</evidence>
<reference evidence="4" key="1">
    <citation type="journal article" date="2019" name="Int. J. Syst. Evol. Microbiol.">
        <title>The Global Catalogue of Microorganisms (GCM) 10K type strain sequencing project: providing services to taxonomists for standard genome sequencing and annotation.</title>
        <authorList>
            <consortium name="The Broad Institute Genomics Platform"/>
            <consortium name="The Broad Institute Genome Sequencing Center for Infectious Disease"/>
            <person name="Wu L."/>
            <person name="Ma J."/>
        </authorList>
    </citation>
    <scope>NUCLEOTIDE SEQUENCE [LARGE SCALE GENOMIC DNA]</scope>
    <source>
        <strain evidence="4">NBRC 110608</strain>
    </source>
</reference>
<accession>A0ABN6YLW5</accession>
<evidence type="ECO:0000256" key="1">
    <source>
        <dbReference type="SAM" id="MobiDB-lite"/>
    </source>
</evidence>
<dbReference type="EMBL" id="AP027735">
    <property type="protein sequence ID" value="BDZ56598.1"/>
    <property type="molecule type" value="Genomic_DNA"/>
</dbReference>
<organism evidence="3 4">
    <name type="scientific">Barrientosiimonas endolithica</name>
    <dbReference type="NCBI Taxonomy" id="1535208"/>
    <lineage>
        <taxon>Bacteria</taxon>
        <taxon>Bacillati</taxon>
        <taxon>Actinomycetota</taxon>
        <taxon>Actinomycetes</taxon>
        <taxon>Micrococcales</taxon>
        <taxon>Dermacoccaceae</taxon>
        <taxon>Barrientosiimonas</taxon>
    </lineage>
</organism>
<gene>
    <name evidence="3" type="ORF">GCM10025872_02550</name>
</gene>